<protein>
    <recommendedName>
        <fullName evidence="1">acyl-homoserine-lactone synthase</fullName>
        <ecNumber evidence="1">2.3.1.184</ecNumber>
    </recommendedName>
</protein>
<evidence type="ECO:0000313" key="9">
    <source>
        <dbReference type="Proteomes" id="UP000199144"/>
    </source>
</evidence>
<keyword evidence="9" id="KW-1185">Reference proteome</keyword>
<evidence type="ECO:0000256" key="7">
    <source>
        <dbReference type="PROSITE-ProRule" id="PRU00533"/>
    </source>
</evidence>
<dbReference type="EC" id="2.3.1.184" evidence="1"/>
<dbReference type="RefSeq" id="WP_093095029.1">
    <property type="nucleotide sequence ID" value="NZ_FOTQ01000007.1"/>
</dbReference>
<sequence length="195" mass="21990">MLTTTLSFENMHNHGELLVKLLKARRQSFIVQNNWDLPEAEGMEYDQYDTPASRWIAVHENGEVLAGIRLTPTTAKCGMYSYMIRDAQKGMLESIPSNLLYFEAPVDPDIWESSRVFISNTVPAKMRTKVQAQLMNQLIETARELGAKKVLGLVPAVWSRWIGRLGLLAEPAGPVMEMDGARVQVALMDLDHTHH</sequence>
<dbReference type="GO" id="GO:0009372">
    <property type="term" value="P:quorum sensing"/>
    <property type="evidence" value="ECO:0007669"/>
    <property type="project" value="UniProtKB-UniRule"/>
</dbReference>
<name>A0A1I4R0S9_9RHOB</name>
<evidence type="ECO:0000256" key="6">
    <source>
        <dbReference type="ARBA" id="ARBA00048576"/>
    </source>
</evidence>
<keyword evidence="2 7" id="KW-0673">Quorum sensing</keyword>
<organism evidence="8 9">
    <name type="scientific">Shimia aestuarii</name>
    <dbReference type="NCBI Taxonomy" id="254406"/>
    <lineage>
        <taxon>Bacteria</taxon>
        <taxon>Pseudomonadati</taxon>
        <taxon>Pseudomonadota</taxon>
        <taxon>Alphaproteobacteria</taxon>
        <taxon>Rhodobacterales</taxon>
        <taxon>Roseobacteraceae</taxon>
    </lineage>
</organism>
<dbReference type="Gene3D" id="3.40.630.30">
    <property type="match status" value="1"/>
</dbReference>
<proteinExistence type="inferred from homology"/>
<dbReference type="GO" id="GO:0061579">
    <property type="term" value="F:N-acyl homoserine lactone synthase activity"/>
    <property type="evidence" value="ECO:0007669"/>
    <property type="project" value="UniProtKB-EC"/>
</dbReference>
<dbReference type="PANTHER" id="PTHR39322">
    <property type="entry name" value="ACYL-HOMOSERINE-LACTONE SYNTHASE"/>
    <property type="match status" value="1"/>
</dbReference>
<dbReference type="AlphaFoldDB" id="A0A1I4R0S9"/>
<comment type="similarity">
    <text evidence="7">Belongs to the autoinducer synthase family.</text>
</comment>
<keyword evidence="4" id="KW-0949">S-adenosyl-L-methionine</keyword>
<dbReference type="InterPro" id="IPR001690">
    <property type="entry name" value="Autoind_synthase"/>
</dbReference>
<dbReference type="Pfam" id="PF00765">
    <property type="entry name" value="Autoind_synth"/>
    <property type="match status" value="1"/>
</dbReference>
<dbReference type="STRING" id="254406.SAMN04488042_107212"/>
<reference evidence="8 9" key="1">
    <citation type="submission" date="2016-10" db="EMBL/GenBank/DDBJ databases">
        <authorList>
            <person name="de Groot N.N."/>
        </authorList>
    </citation>
    <scope>NUCLEOTIDE SEQUENCE [LARGE SCALE GENOMIC DNA]</scope>
    <source>
        <strain evidence="8 9">DSM 15283</strain>
    </source>
</reference>
<dbReference type="Proteomes" id="UP000199144">
    <property type="component" value="Unassembled WGS sequence"/>
</dbReference>
<dbReference type="PANTHER" id="PTHR39322:SF1">
    <property type="entry name" value="ISOVALERYL-HOMOSERINE LACTONE SYNTHASE"/>
    <property type="match status" value="1"/>
</dbReference>
<dbReference type="SUPFAM" id="SSF55729">
    <property type="entry name" value="Acyl-CoA N-acyltransferases (Nat)"/>
    <property type="match status" value="1"/>
</dbReference>
<evidence type="ECO:0000313" key="8">
    <source>
        <dbReference type="EMBL" id="SFM45878.1"/>
    </source>
</evidence>
<dbReference type="OrthoDB" id="6169313at2"/>
<accession>A0A1I4R0S9</accession>
<evidence type="ECO:0000256" key="1">
    <source>
        <dbReference type="ARBA" id="ARBA00012340"/>
    </source>
</evidence>
<dbReference type="EMBL" id="FOTQ01000007">
    <property type="protein sequence ID" value="SFM45878.1"/>
    <property type="molecule type" value="Genomic_DNA"/>
</dbReference>
<evidence type="ECO:0000256" key="5">
    <source>
        <dbReference type="ARBA" id="ARBA00022929"/>
    </source>
</evidence>
<evidence type="ECO:0000256" key="3">
    <source>
        <dbReference type="ARBA" id="ARBA00022679"/>
    </source>
</evidence>
<comment type="catalytic activity">
    <reaction evidence="6">
        <text>a fatty acyl-[ACP] + S-adenosyl-L-methionine = an N-acyl-L-homoserine lactone + S-methyl-5'-thioadenosine + holo-[ACP] + H(+)</text>
        <dbReference type="Rhea" id="RHEA:10096"/>
        <dbReference type="Rhea" id="RHEA-COMP:9685"/>
        <dbReference type="Rhea" id="RHEA-COMP:14125"/>
        <dbReference type="ChEBI" id="CHEBI:15378"/>
        <dbReference type="ChEBI" id="CHEBI:17509"/>
        <dbReference type="ChEBI" id="CHEBI:55474"/>
        <dbReference type="ChEBI" id="CHEBI:59789"/>
        <dbReference type="ChEBI" id="CHEBI:64479"/>
        <dbReference type="ChEBI" id="CHEBI:138651"/>
        <dbReference type="EC" id="2.3.1.184"/>
    </reaction>
</comment>
<keyword evidence="5 7" id="KW-0071">Autoinducer synthesis</keyword>
<gene>
    <name evidence="8" type="ORF">SAMN04488042_107212</name>
</gene>
<dbReference type="GO" id="GO:0007165">
    <property type="term" value="P:signal transduction"/>
    <property type="evidence" value="ECO:0007669"/>
    <property type="project" value="TreeGrafter"/>
</dbReference>
<evidence type="ECO:0000256" key="2">
    <source>
        <dbReference type="ARBA" id="ARBA00022654"/>
    </source>
</evidence>
<dbReference type="InterPro" id="IPR018311">
    <property type="entry name" value="Autoind_synth_CS"/>
</dbReference>
<dbReference type="InterPro" id="IPR016181">
    <property type="entry name" value="Acyl_CoA_acyltransferase"/>
</dbReference>
<keyword evidence="3" id="KW-0808">Transferase</keyword>
<dbReference type="PROSITE" id="PS51187">
    <property type="entry name" value="AUTOINDUCER_SYNTH_2"/>
    <property type="match status" value="1"/>
</dbReference>
<dbReference type="PROSITE" id="PS00949">
    <property type="entry name" value="AUTOINDUCER_SYNTH_1"/>
    <property type="match status" value="1"/>
</dbReference>
<evidence type="ECO:0000256" key="4">
    <source>
        <dbReference type="ARBA" id="ARBA00022691"/>
    </source>
</evidence>